<feature type="region of interest" description="Disordered" evidence="1">
    <location>
        <begin position="1"/>
        <end position="101"/>
    </location>
</feature>
<proteinExistence type="predicted"/>
<sequence>MSFTPSLHLLDHREESEAVVRRRSWEQQPGLDGGGMDMDLRPQPHAVEFCPLEHPMEPQDEDRPVKCPMFASSSSSSSSIHDGKGHESSRKRLEQPTMENNGIAGLAMTVEPPVKPVRKRHHTLTCDNHVMAEPLIGKPSLPPIPPQSLTISQMLKQFDQV</sequence>
<organism evidence="2 3">
    <name type="scientific">Hibiscus sabdariffa</name>
    <name type="common">roselle</name>
    <dbReference type="NCBI Taxonomy" id="183260"/>
    <lineage>
        <taxon>Eukaryota</taxon>
        <taxon>Viridiplantae</taxon>
        <taxon>Streptophyta</taxon>
        <taxon>Embryophyta</taxon>
        <taxon>Tracheophyta</taxon>
        <taxon>Spermatophyta</taxon>
        <taxon>Magnoliopsida</taxon>
        <taxon>eudicotyledons</taxon>
        <taxon>Gunneridae</taxon>
        <taxon>Pentapetalae</taxon>
        <taxon>rosids</taxon>
        <taxon>malvids</taxon>
        <taxon>Malvales</taxon>
        <taxon>Malvaceae</taxon>
        <taxon>Malvoideae</taxon>
        <taxon>Hibiscus</taxon>
    </lineage>
</organism>
<feature type="compositionally biased region" description="Basic and acidic residues" evidence="1">
    <location>
        <begin position="54"/>
        <end position="65"/>
    </location>
</feature>
<accession>A0ABR2QMI7</accession>
<comment type="caution">
    <text evidence="2">The sequence shown here is derived from an EMBL/GenBank/DDBJ whole genome shotgun (WGS) entry which is preliminary data.</text>
</comment>
<protein>
    <submittedName>
        <fullName evidence="2">Uncharacterized protein</fullName>
    </submittedName>
</protein>
<keyword evidence="3" id="KW-1185">Reference proteome</keyword>
<feature type="compositionally biased region" description="Basic and acidic residues" evidence="1">
    <location>
        <begin position="81"/>
        <end position="94"/>
    </location>
</feature>
<evidence type="ECO:0000313" key="3">
    <source>
        <dbReference type="Proteomes" id="UP001396334"/>
    </source>
</evidence>
<dbReference type="EMBL" id="JBBPBN010000036">
    <property type="protein sequence ID" value="KAK9001701.1"/>
    <property type="molecule type" value="Genomic_DNA"/>
</dbReference>
<evidence type="ECO:0000256" key="1">
    <source>
        <dbReference type="SAM" id="MobiDB-lite"/>
    </source>
</evidence>
<dbReference type="PANTHER" id="PTHR34196:SF4">
    <property type="entry name" value="OS06G0208200 PROTEIN"/>
    <property type="match status" value="1"/>
</dbReference>
<dbReference type="Proteomes" id="UP001396334">
    <property type="component" value="Unassembled WGS sequence"/>
</dbReference>
<gene>
    <name evidence="2" type="ORF">V6N11_083478</name>
</gene>
<reference evidence="2 3" key="1">
    <citation type="journal article" date="2024" name="G3 (Bethesda)">
        <title>Genome assembly of Hibiscus sabdariffa L. provides insights into metabolisms of medicinal natural products.</title>
        <authorList>
            <person name="Kim T."/>
        </authorList>
    </citation>
    <scope>NUCLEOTIDE SEQUENCE [LARGE SCALE GENOMIC DNA]</scope>
    <source>
        <strain evidence="2">TK-2024</strain>
        <tissue evidence="2">Old leaves</tissue>
    </source>
</reference>
<feature type="compositionally biased region" description="Basic and acidic residues" evidence="1">
    <location>
        <begin position="9"/>
        <end position="25"/>
    </location>
</feature>
<evidence type="ECO:0000313" key="2">
    <source>
        <dbReference type="EMBL" id="KAK9001701.1"/>
    </source>
</evidence>
<dbReference type="PANTHER" id="PTHR34196">
    <property type="entry name" value="OS02G0697700 PROTEIN"/>
    <property type="match status" value="1"/>
</dbReference>
<name>A0ABR2QMI7_9ROSI</name>